<comment type="caution">
    <text evidence="3">The sequence shown here is derived from an EMBL/GenBank/DDBJ whole genome shotgun (WGS) entry which is preliminary data.</text>
</comment>
<reference evidence="3" key="1">
    <citation type="journal article" date="2014" name="Int. J. Syst. Evol. Microbiol.">
        <title>Complete genome sequence of Corynebacterium casei LMG S-19264T (=DSM 44701T), isolated from a smear-ripened cheese.</title>
        <authorList>
            <consortium name="US DOE Joint Genome Institute (JGI-PGF)"/>
            <person name="Walter F."/>
            <person name="Albersmeier A."/>
            <person name="Kalinowski J."/>
            <person name="Ruckert C."/>
        </authorList>
    </citation>
    <scope>NUCLEOTIDE SEQUENCE</scope>
    <source>
        <strain evidence="3">NBRC 108769</strain>
    </source>
</reference>
<sequence length="177" mass="20525">MSDSLEDFIRNNRAELDVDEPSINLWQGIEDKIPSQKKRKLWSSMAVAASVMVLVVAAYFMGVQHSGSDINKNLFANEQDFQEFQETNDYYTTTIDYKMSQAKDAGIDSEVLNDLKQLDEVYNELKEEMLTSDHQNKEFLINLMIKNYKTKIDILERIINKKNSNELKITDDETINI</sequence>
<proteinExistence type="predicted"/>
<feature type="transmembrane region" description="Helical" evidence="2">
    <location>
        <begin position="41"/>
        <end position="62"/>
    </location>
</feature>
<evidence type="ECO:0008006" key="5">
    <source>
        <dbReference type="Google" id="ProtNLM"/>
    </source>
</evidence>
<protein>
    <recommendedName>
        <fullName evidence="5">Anti-sigma factor</fullName>
    </recommendedName>
</protein>
<dbReference type="EMBL" id="BSOH01000021">
    <property type="protein sequence ID" value="GLR18584.1"/>
    <property type="molecule type" value="Genomic_DNA"/>
</dbReference>
<organism evidence="3 4">
    <name type="scientific">Portibacter lacus</name>
    <dbReference type="NCBI Taxonomy" id="1099794"/>
    <lineage>
        <taxon>Bacteria</taxon>
        <taxon>Pseudomonadati</taxon>
        <taxon>Bacteroidota</taxon>
        <taxon>Saprospiria</taxon>
        <taxon>Saprospirales</taxon>
        <taxon>Haliscomenobacteraceae</taxon>
        <taxon>Portibacter</taxon>
    </lineage>
</organism>
<keyword evidence="1" id="KW-0175">Coiled coil</keyword>
<accession>A0AA37WGS3</accession>
<keyword evidence="2" id="KW-0472">Membrane</keyword>
<gene>
    <name evidence="3" type="ORF">GCM10007940_32000</name>
</gene>
<dbReference type="Proteomes" id="UP001156666">
    <property type="component" value="Unassembled WGS sequence"/>
</dbReference>
<evidence type="ECO:0000256" key="2">
    <source>
        <dbReference type="SAM" id="Phobius"/>
    </source>
</evidence>
<keyword evidence="4" id="KW-1185">Reference proteome</keyword>
<dbReference type="AlphaFoldDB" id="A0AA37WGS3"/>
<reference evidence="3" key="2">
    <citation type="submission" date="2023-01" db="EMBL/GenBank/DDBJ databases">
        <title>Draft genome sequence of Portibacter lacus strain NBRC 108769.</title>
        <authorList>
            <person name="Sun Q."/>
            <person name="Mori K."/>
        </authorList>
    </citation>
    <scope>NUCLEOTIDE SEQUENCE</scope>
    <source>
        <strain evidence="3">NBRC 108769</strain>
    </source>
</reference>
<evidence type="ECO:0000256" key="1">
    <source>
        <dbReference type="SAM" id="Coils"/>
    </source>
</evidence>
<evidence type="ECO:0000313" key="3">
    <source>
        <dbReference type="EMBL" id="GLR18584.1"/>
    </source>
</evidence>
<name>A0AA37WGS3_9BACT</name>
<evidence type="ECO:0000313" key="4">
    <source>
        <dbReference type="Proteomes" id="UP001156666"/>
    </source>
</evidence>
<dbReference type="RefSeq" id="WP_235294292.1">
    <property type="nucleotide sequence ID" value="NZ_BSOH01000021.1"/>
</dbReference>
<keyword evidence="2" id="KW-1133">Transmembrane helix</keyword>
<keyword evidence="2" id="KW-0812">Transmembrane</keyword>
<feature type="coiled-coil region" evidence="1">
    <location>
        <begin position="108"/>
        <end position="165"/>
    </location>
</feature>